<dbReference type="GO" id="GO:0030596">
    <property type="term" value="F:alpha-L-rhamnosidase activity"/>
    <property type="evidence" value="ECO:0007669"/>
    <property type="project" value="UniProtKB-EC"/>
</dbReference>
<evidence type="ECO:0000313" key="7">
    <source>
        <dbReference type="EMBL" id="PWJ42171.1"/>
    </source>
</evidence>
<feature type="domain" description="Alpha-L-rhamnosidase C-terminal" evidence="6">
    <location>
        <begin position="506"/>
        <end position="565"/>
    </location>
</feature>
<evidence type="ECO:0000259" key="4">
    <source>
        <dbReference type="Pfam" id="PF05592"/>
    </source>
</evidence>
<evidence type="ECO:0000259" key="5">
    <source>
        <dbReference type="Pfam" id="PF17389"/>
    </source>
</evidence>
<dbReference type="Proteomes" id="UP000245535">
    <property type="component" value="Unassembled WGS sequence"/>
</dbReference>
<dbReference type="Pfam" id="PF17389">
    <property type="entry name" value="Bac_rhamnosid6H"/>
    <property type="match status" value="1"/>
</dbReference>
<feature type="domain" description="Alpha-L-rhamnosidase six-hairpin glycosidase" evidence="5">
    <location>
        <begin position="168"/>
        <end position="503"/>
    </location>
</feature>
<protein>
    <recommendedName>
        <fullName evidence="2">alpha-L-rhamnosidase</fullName>
        <ecNumber evidence="2">3.2.1.40</ecNumber>
    </recommendedName>
</protein>
<keyword evidence="3" id="KW-0378">Hydrolase</keyword>
<evidence type="ECO:0000256" key="3">
    <source>
        <dbReference type="ARBA" id="ARBA00022801"/>
    </source>
</evidence>
<sequence>MLKQLILLFSTTLYFTFHSFAQKAYSPKAENFEHSIITPKTITELKKGHYLIDFGKAYFGTLQIQTSQKQGKKLIIDLGEKLNDQNRIDKKPGGYINYCRIKLDQIPNHELIDIAIPEKYLPRRSAVSAPKEFQEVIPFRYCEIQNLQIPIESIKINLKALHYSFNDHKSSFTSSDTILNQIWDLCKHTIKATSFTGYYIDGHRERKPYEADAFINQLSHYCVDTNYDIAQNTNQYFIDNPTWPTEWILHTAKLFYTDYLYSGDTKYLKENYEKLKARSLIALEREDGLISTSSLVSGDSLHKTIGFKKVNTQIKDIVDWPAVERNNFQFKPYNTVVNAFYYENLSMLSLIASTIGKKDEANFYLEKAKKLKESYNDVFFDEKLGIYKDGEEASHYSLHANFFSLAMGLVPKEHTKTVIEFIKEKEMSCSVYGAQYLLETLLQHYESEYALQLITETKKTRSWWNMIEAGSTMTMEVWDKKYKENLDWNHAWGTAPLNIITRNLWGIKPTSAGFKIAEIKPQLHNLKYSTIKVPTLKGEIIATYNLDKDGNLSYEFEIPNNMTAIFHSIKNYQILYNGFKINDGKIELTPGKHSLIELRNKSK</sequence>
<dbReference type="InterPro" id="IPR012341">
    <property type="entry name" value="6hp_glycosidase-like_sf"/>
</dbReference>
<dbReference type="SUPFAM" id="SSF48208">
    <property type="entry name" value="Six-hairpin glycosidases"/>
    <property type="match status" value="1"/>
</dbReference>
<evidence type="ECO:0000256" key="1">
    <source>
        <dbReference type="ARBA" id="ARBA00001445"/>
    </source>
</evidence>
<accession>A0A315Z9J0</accession>
<dbReference type="Gene3D" id="2.60.420.10">
    <property type="entry name" value="Maltose phosphorylase, domain 3"/>
    <property type="match status" value="1"/>
</dbReference>
<dbReference type="RefSeq" id="WP_109618889.1">
    <property type="nucleotide sequence ID" value="NZ_QGDO01000003.1"/>
</dbReference>
<evidence type="ECO:0000313" key="8">
    <source>
        <dbReference type="Proteomes" id="UP000245535"/>
    </source>
</evidence>
<dbReference type="AlphaFoldDB" id="A0A315Z9J0"/>
<keyword evidence="8" id="KW-1185">Reference proteome</keyword>
<dbReference type="InterPro" id="IPR008902">
    <property type="entry name" value="Rhamnosid_concanavalin"/>
</dbReference>
<dbReference type="Gene3D" id="1.50.10.10">
    <property type="match status" value="1"/>
</dbReference>
<dbReference type="InterPro" id="IPR008928">
    <property type="entry name" value="6-hairpin_glycosidase_sf"/>
</dbReference>
<dbReference type="GO" id="GO:0005975">
    <property type="term" value="P:carbohydrate metabolic process"/>
    <property type="evidence" value="ECO:0007669"/>
    <property type="project" value="InterPro"/>
</dbReference>
<dbReference type="Pfam" id="PF17390">
    <property type="entry name" value="Bac_rhamnosid_C"/>
    <property type="match status" value="1"/>
</dbReference>
<evidence type="ECO:0000259" key="6">
    <source>
        <dbReference type="Pfam" id="PF17390"/>
    </source>
</evidence>
<dbReference type="InterPro" id="IPR035398">
    <property type="entry name" value="Bac_rhamnosid_C"/>
</dbReference>
<dbReference type="OrthoDB" id="9815108at2"/>
<dbReference type="InterPro" id="IPR035396">
    <property type="entry name" value="Bac_rhamnosid6H"/>
</dbReference>
<proteinExistence type="predicted"/>
<dbReference type="PANTHER" id="PTHR33307:SF6">
    <property type="entry name" value="ALPHA-RHAMNOSIDASE (EUROFUNG)-RELATED"/>
    <property type="match status" value="1"/>
</dbReference>
<dbReference type="EC" id="3.2.1.40" evidence="2"/>
<dbReference type="PANTHER" id="PTHR33307">
    <property type="entry name" value="ALPHA-RHAMNOSIDASE (EUROFUNG)"/>
    <property type="match status" value="1"/>
</dbReference>
<feature type="domain" description="Alpha-L-rhamnosidase concanavalin-like" evidence="4">
    <location>
        <begin position="44"/>
        <end position="91"/>
    </location>
</feature>
<evidence type="ECO:0000256" key="2">
    <source>
        <dbReference type="ARBA" id="ARBA00012652"/>
    </source>
</evidence>
<gene>
    <name evidence="7" type="ORF">BC781_103421</name>
</gene>
<dbReference type="Gene3D" id="2.60.120.260">
    <property type="entry name" value="Galactose-binding domain-like"/>
    <property type="match status" value="1"/>
</dbReference>
<reference evidence="7 8" key="1">
    <citation type="submission" date="2018-03" db="EMBL/GenBank/DDBJ databases">
        <title>Genomic Encyclopedia of Archaeal and Bacterial Type Strains, Phase II (KMG-II): from individual species to whole genera.</title>
        <authorList>
            <person name="Goeker M."/>
        </authorList>
    </citation>
    <scope>NUCLEOTIDE SEQUENCE [LARGE SCALE GENOMIC DNA]</scope>
    <source>
        <strain evidence="7 8">DSM 28229</strain>
    </source>
</reference>
<comment type="catalytic activity">
    <reaction evidence="1">
        <text>Hydrolysis of terminal non-reducing alpha-L-rhamnose residues in alpha-L-rhamnosides.</text>
        <dbReference type="EC" id="3.2.1.40"/>
    </reaction>
</comment>
<dbReference type="InterPro" id="IPR016007">
    <property type="entry name" value="Alpha_rhamnosid"/>
</dbReference>
<comment type="caution">
    <text evidence="7">The sequence shown here is derived from an EMBL/GenBank/DDBJ whole genome shotgun (WGS) entry which is preliminary data.</text>
</comment>
<organism evidence="7 8">
    <name type="scientific">Sediminitomix flava</name>
    <dbReference type="NCBI Taxonomy" id="379075"/>
    <lineage>
        <taxon>Bacteria</taxon>
        <taxon>Pseudomonadati</taxon>
        <taxon>Bacteroidota</taxon>
        <taxon>Cytophagia</taxon>
        <taxon>Cytophagales</taxon>
        <taxon>Flammeovirgaceae</taxon>
        <taxon>Sediminitomix</taxon>
    </lineage>
</organism>
<dbReference type="Pfam" id="PF05592">
    <property type="entry name" value="Bac_rhamnosid"/>
    <property type="match status" value="1"/>
</dbReference>
<name>A0A315Z9J0_SEDFL</name>
<dbReference type="EMBL" id="QGDO01000003">
    <property type="protein sequence ID" value="PWJ42171.1"/>
    <property type="molecule type" value="Genomic_DNA"/>
</dbReference>